<name>A0A0R0LZB5_9MICR</name>
<keyword evidence="2" id="KW-1185">Reference proteome</keyword>
<dbReference type="VEuPathDB" id="MicrosporidiaDB:M153_2570006060"/>
<dbReference type="EMBL" id="LGUB01000074">
    <property type="protein sequence ID" value="KRH94440.1"/>
    <property type="molecule type" value="Genomic_DNA"/>
</dbReference>
<organism evidence="1 2">
    <name type="scientific">Pseudoloma neurophilia</name>
    <dbReference type="NCBI Taxonomy" id="146866"/>
    <lineage>
        <taxon>Eukaryota</taxon>
        <taxon>Fungi</taxon>
        <taxon>Fungi incertae sedis</taxon>
        <taxon>Microsporidia</taxon>
        <taxon>Pseudoloma</taxon>
    </lineage>
</organism>
<evidence type="ECO:0000313" key="2">
    <source>
        <dbReference type="Proteomes" id="UP000051530"/>
    </source>
</evidence>
<gene>
    <name evidence="1" type="ORF">M153_2570006060</name>
</gene>
<dbReference type="Proteomes" id="UP000051530">
    <property type="component" value="Unassembled WGS sequence"/>
</dbReference>
<evidence type="ECO:0000313" key="1">
    <source>
        <dbReference type="EMBL" id="KRH94440.1"/>
    </source>
</evidence>
<reference evidence="1 2" key="1">
    <citation type="submission" date="2015-07" db="EMBL/GenBank/DDBJ databases">
        <title>The genome of Pseudoloma neurophilia, a relevant intracellular parasite of the zebrafish.</title>
        <authorList>
            <person name="Ndikumana S."/>
            <person name="Pelin A."/>
            <person name="Sanders J."/>
            <person name="Corradi N."/>
        </authorList>
    </citation>
    <scope>NUCLEOTIDE SEQUENCE [LARGE SCALE GENOMIC DNA]</scope>
    <source>
        <strain evidence="1 2">MK1</strain>
    </source>
</reference>
<dbReference type="AlphaFoldDB" id="A0A0R0LZB5"/>
<protein>
    <submittedName>
        <fullName evidence="1">Uncharacterized protein</fullName>
    </submittedName>
</protein>
<sequence length="50" mass="5835">MDLKSTQITLIAYLFKSNVKDNLPSDFLVKRIGRSHFEELFSIMLFSLNL</sequence>
<accession>A0A0R0LZB5</accession>
<comment type="caution">
    <text evidence="1">The sequence shown here is derived from an EMBL/GenBank/DDBJ whole genome shotgun (WGS) entry which is preliminary data.</text>
</comment>
<proteinExistence type="predicted"/>